<dbReference type="Pfam" id="PF25583">
    <property type="entry name" value="WCX"/>
    <property type="match status" value="1"/>
</dbReference>
<dbReference type="PANTHER" id="PTHR34580">
    <property type="match status" value="1"/>
</dbReference>
<dbReference type="PROSITE" id="PS52050">
    <property type="entry name" value="WYL"/>
    <property type="match status" value="1"/>
</dbReference>
<accession>V6M2J5</accession>
<evidence type="ECO:0000256" key="2">
    <source>
        <dbReference type="ARBA" id="ARBA00023163"/>
    </source>
</evidence>
<dbReference type="InterPro" id="IPR051534">
    <property type="entry name" value="CBASS_pafABC_assoc_protein"/>
</dbReference>
<dbReference type="EMBL" id="AYJU01000018">
    <property type="protein sequence ID" value="EST52100.1"/>
    <property type="molecule type" value="Genomic_DNA"/>
</dbReference>
<dbReference type="AlphaFoldDB" id="V6M2J5"/>
<dbReference type="InterPro" id="IPR036388">
    <property type="entry name" value="WH-like_DNA-bd_sf"/>
</dbReference>
<dbReference type="OrthoDB" id="9815009at2"/>
<dbReference type="PANTHER" id="PTHR34580:SF1">
    <property type="entry name" value="PROTEIN PAFC"/>
    <property type="match status" value="1"/>
</dbReference>
<dbReference type="SUPFAM" id="SSF46785">
    <property type="entry name" value="Winged helix' DNA-binding domain"/>
    <property type="match status" value="1"/>
</dbReference>
<evidence type="ECO:0000256" key="1">
    <source>
        <dbReference type="ARBA" id="ARBA00023015"/>
    </source>
</evidence>
<feature type="domain" description="HTH deoR-type" evidence="3">
    <location>
        <begin position="3"/>
        <end position="58"/>
    </location>
</feature>
<dbReference type="InterPro" id="IPR026881">
    <property type="entry name" value="WYL_dom"/>
</dbReference>
<dbReference type="PROSITE" id="PS51000">
    <property type="entry name" value="HTH_DEOR_2"/>
    <property type="match status" value="1"/>
</dbReference>
<proteinExistence type="predicted"/>
<keyword evidence="2" id="KW-0804">Transcription</keyword>
<dbReference type="HOGENOM" id="CLU_041141_4_4_9"/>
<reference evidence="4 5" key="1">
    <citation type="journal article" date="2014" name="Genome Announc.">
        <title>Draft Genome Sequence of Brevibacillus panacihumi Strain W25, a Halotolerant Hydrocarbon-Degrading Bacterium.</title>
        <authorList>
            <person name="Wang X."/>
            <person name="Jin D."/>
            <person name="Zhou L."/>
            <person name="Wu L."/>
            <person name="An W."/>
            <person name="Chen Y."/>
            <person name="Zhao L."/>
        </authorList>
    </citation>
    <scope>NUCLEOTIDE SEQUENCE [LARGE SCALE GENOMIC DNA]</scope>
    <source>
        <strain evidence="4 5">W25</strain>
    </source>
</reference>
<evidence type="ECO:0000313" key="4">
    <source>
        <dbReference type="EMBL" id="EST52100.1"/>
    </source>
</evidence>
<dbReference type="InterPro" id="IPR036390">
    <property type="entry name" value="WH_DNA-bd_sf"/>
</dbReference>
<dbReference type="Proteomes" id="UP000017973">
    <property type="component" value="Unassembled WGS sequence"/>
</dbReference>
<evidence type="ECO:0000313" key="5">
    <source>
        <dbReference type="Proteomes" id="UP000017973"/>
    </source>
</evidence>
<organism evidence="4 5">
    <name type="scientific">Brevibacillus panacihumi W25</name>
    <dbReference type="NCBI Taxonomy" id="1408254"/>
    <lineage>
        <taxon>Bacteria</taxon>
        <taxon>Bacillati</taxon>
        <taxon>Bacillota</taxon>
        <taxon>Bacilli</taxon>
        <taxon>Bacillales</taxon>
        <taxon>Paenibacillaceae</taxon>
        <taxon>Brevibacillus</taxon>
    </lineage>
</organism>
<dbReference type="eggNOG" id="COG2378">
    <property type="taxonomic scope" value="Bacteria"/>
</dbReference>
<dbReference type="GO" id="GO:0003700">
    <property type="term" value="F:DNA-binding transcription factor activity"/>
    <property type="evidence" value="ECO:0007669"/>
    <property type="project" value="InterPro"/>
</dbReference>
<dbReference type="Pfam" id="PF13280">
    <property type="entry name" value="WYL"/>
    <property type="match status" value="1"/>
</dbReference>
<dbReference type="RefSeq" id="WP_023559290.1">
    <property type="nucleotide sequence ID" value="NZ_KI629786.1"/>
</dbReference>
<dbReference type="STRING" id="1408254.T458_27890"/>
<name>V6M2J5_9BACL</name>
<dbReference type="InterPro" id="IPR001034">
    <property type="entry name" value="DeoR_HTH"/>
</dbReference>
<dbReference type="InterPro" id="IPR013196">
    <property type="entry name" value="HTH_11"/>
</dbReference>
<dbReference type="Gene3D" id="1.10.10.10">
    <property type="entry name" value="Winged helix-like DNA-binding domain superfamily/Winged helix DNA-binding domain"/>
    <property type="match status" value="1"/>
</dbReference>
<keyword evidence="5" id="KW-1185">Reference proteome</keyword>
<keyword evidence="1" id="KW-0805">Transcription regulation</keyword>
<dbReference type="PIRSF" id="PIRSF016838">
    <property type="entry name" value="PafC"/>
    <property type="match status" value="1"/>
</dbReference>
<evidence type="ECO:0000259" key="3">
    <source>
        <dbReference type="PROSITE" id="PS51000"/>
    </source>
</evidence>
<dbReference type="Pfam" id="PF08279">
    <property type="entry name" value="HTH_11"/>
    <property type="match status" value="1"/>
</dbReference>
<dbReference type="InterPro" id="IPR028349">
    <property type="entry name" value="PafC-like"/>
</dbReference>
<sequence length="315" mass="36265">MNKTDRMLAIVLELQRKGLMRAEDLAAIYETSVRTIYRDIQALSESGVPVIGAPGVGYSLVDGYFLPPVNFTEEEAVAMLIGADFIEQKFDAAYGAKAQSAQKKIEAILPQHVRADVARIRSTMKLIAANGWDTANEEATFLETLRRALLERKKVRFHYQKKMQEADGNRRSTRVVAPYGLVLVHGSWALVAYCDLRHDIRHFRLSRMKGLTLLEESYTLPDNFQLQRYRPPDNRNTVVRILADASIRDKIEESNNFFMEAIEEHPEGLLLRFRVNHPDELLRWVLGWGADVTVLEPDSLRIRVREEIHKMRKRY</sequence>
<dbReference type="PATRIC" id="fig|1408254.3.peg.5430"/>
<gene>
    <name evidence="4" type="ORF">T458_27890</name>
</gene>
<dbReference type="InterPro" id="IPR057727">
    <property type="entry name" value="WCX_dom"/>
</dbReference>
<comment type="caution">
    <text evidence="4">The sequence shown here is derived from an EMBL/GenBank/DDBJ whole genome shotgun (WGS) entry which is preliminary data.</text>
</comment>
<protein>
    <submittedName>
        <fullName evidence="4">Transcriptional regulator</fullName>
    </submittedName>
</protein>